<dbReference type="InterPro" id="IPR018060">
    <property type="entry name" value="HTH_AraC"/>
</dbReference>
<keyword evidence="1" id="KW-0805">Transcription regulation</keyword>
<dbReference type="PROSITE" id="PS01124">
    <property type="entry name" value="HTH_ARAC_FAMILY_2"/>
    <property type="match status" value="1"/>
</dbReference>
<feature type="domain" description="HTH araC/xylS-type" evidence="4">
    <location>
        <begin position="218"/>
        <end position="315"/>
    </location>
</feature>
<evidence type="ECO:0000256" key="3">
    <source>
        <dbReference type="ARBA" id="ARBA00023163"/>
    </source>
</evidence>
<dbReference type="PANTHER" id="PTHR47893">
    <property type="entry name" value="REGULATORY PROTEIN PCHR"/>
    <property type="match status" value="1"/>
</dbReference>
<dbReference type="KEGG" id="hni:W911_16790"/>
<evidence type="ECO:0000313" key="5">
    <source>
        <dbReference type="EMBL" id="AHB49682.1"/>
    </source>
</evidence>
<reference evidence="5 6" key="1">
    <citation type="journal article" date="2014" name="Genome Announc.">
        <title>Complete Genome Sequence of Hyphomicrobium nitrativorans Strain NL23, a Denitrifying Bacterium Isolated from Biofilm of a Methanol-Fed Denitrification System Treating Seawater at the Montreal Biodome.</title>
        <authorList>
            <person name="Martineau C."/>
            <person name="Villeneuve C."/>
            <person name="Mauffrey F."/>
            <person name="Villemur R."/>
        </authorList>
    </citation>
    <scope>NUCLEOTIDE SEQUENCE [LARGE SCALE GENOMIC DNA]</scope>
    <source>
        <strain evidence="5">NL23</strain>
    </source>
</reference>
<dbReference type="Pfam" id="PF12833">
    <property type="entry name" value="HTH_18"/>
    <property type="match status" value="1"/>
</dbReference>
<evidence type="ECO:0000259" key="4">
    <source>
        <dbReference type="PROSITE" id="PS01124"/>
    </source>
</evidence>
<dbReference type="SMART" id="SM00342">
    <property type="entry name" value="HTH_ARAC"/>
    <property type="match status" value="1"/>
</dbReference>
<dbReference type="SUPFAM" id="SSF46689">
    <property type="entry name" value="Homeodomain-like"/>
    <property type="match status" value="2"/>
</dbReference>
<dbReference type="PANTHER" id="PTHR47893:SF1">
    <property type="entry name" value="REGULATORY PROTEIN PCHR"/>
    <property type="match status" value="1"/>
</dbReference>
<name>V5SGQ6_9HYPH</name>
<accession>V5SGQ6</accession>
<dbReference type="InterPro" id="IPR018062">
    <property type="entry name" value="HTH_AraC-typ_CS"/>
</dbReference>
<dbReference type="Proteomes" id="UP000018542">
    <property type="component" value="Chromosome"/>
</dbReference>
<gene>
    <name evidence="5" type="ORF">W911_16790</name>
</gene>
<sequence>MDTLDSFVSLDMACQAPIEMPPTSTTQVLQTLIRPELRSTDMSVSTIVGTLGDDITFDASGPAAFSITLVVEGSGYTLLDGCERLDVTSGKAIFFWSDGLISGRDHIRGGNPIETVEIRFHPDYLSRTVGSMTDAIRNAFAVDRSDPGRNAFLLAIPLSAELLDVARSILGCAIQEKKLREIFMRGKALEVLAVTLELLSRTSPAATRLSSREREKLEEARRLIELSFAEPWTIGRLAGAVGLSETKLKLGFREVIGRPVRAYLRDVRMDNAERMLGDGRSVTEAALECGYGNLSHFSKAFLRRKGVAPHSLTLQRRRG</sequence>
<dbReference type="PATRIC" id="fig|1029756.8.peg.3497"/>
<dbReference type="STRING" id="1029756.W911_16790"/>
<dbReference type="InterPro" id="IPR053142">
    <property type="entry name" value="PchR_regulatory_protein"/>
</dbReference>
<dbReference type="AlphaFoldDB" id="V5SGQ6"/>
<dbReference type="GO" id="GO:0003700">
    <property type="term" value="F:DNA-binding transcription factor activity"/>
    <property type="evidence" value="ECO:0007669"/>
    <property type="project" value="InterPro"/>
</dbReference>
<dbReference type="Gene3D" id="1.10.10.60">
    <property type="entry name" value="Homeodomain-like"/>
    <property type="match status" value="1"/>
</dbReference>
<organism evidence="5 6">
    <name type="scientific">Hyphomicrobium nitrativorans NL23</name>
    <dbReference type="NCBI Taxonomy" id="1029756"/>
    <lineage>
        <taxon>Bacteria</taxon>
        <taxon>Pseudomonadati</taxon>
        <taxon>Pseudomonadota</taxon>
        <taxon>Alphaproteobacteria</taxon>
        <taxon>Hyphomicrobiales</taxon>
        <taxon>Hyphomicrobiaceae</taxon>
        <taxon>Hyphomicrobium</taxon>
    </lineage>
</organism>
<dbReference type="GO" id="GO:0043565">
    <property type="term" value="F:sequence-specific DNA binding"/>
    <property type="evidence" value="ECO:0007669"/>
    <property type="project" value="InterPro"/>
</dbReference>
<evidence type="ECO:0000256" key="1">
    <source>
        <dbReference type="ARBA" id="ARBA00023015"/>
    </source>
</evidence>
<dbReference type="EMBL" id="CP006912">
    <property type="protein sequence ID" value="AHB49682.1"/>
    <property type="molecule type" value="Genomic_DNA"/>
</dbReference>
<protein>
    <submittedName>
        <fullName evidence="5">AraC family transcriptional regulator</fullName>
    </submittedName>
</protein>
<keyword evidence="2" id="KW-0238">DNA-binding</keyword>
<keyword evidence="3" id="KW-0804">Transcription</keyword>
<evidence type="ECO:0000313" key="6">
    <source>
        <dbReference type="Proteomes" id="UP000018542"/>
    </source>
</evidence>
<dbReference type="InterPro" id="IPR009057">
    <property type="entry name" value="Homeodomain-like_sf"/>
</dbReference>
<evidence type="ECO:0000256" key="2">
    <source>
        <dbReference type="ARBA" id="ARBA00023125"/>
    </source>
</evidence>
<proteinExistence type="predicted"/>
<dbReference type="PROSITE" id="PS00041">
    <property type="entry name" value="HTH_ARAC_FAMILY_1"/>
    <property type="match status" value="1"/>
</dbReference>
<dbReference type="HOGENOM" id="CLU_052345_3_0_5"/>
<keyword evidence="6" id="KW-1185">Reference proteome</keyword>